<sequence>MANPSGTNNQDGNQAPSSFNGNNPSNGNSDPPSGSSLKHNPGISTDWTFEEQTILEEGLLELKFEFFLVFVGFVLVGLFGIADNSAVVIVNVISYIRCEPKFRYQVKFQIRNLFSVSFAEETNVVRYAKIAMNLPNKTVRDVALRCRWMNKKEQSKRRKEDNLARRSRDKKERHGDPSAKTSNFMAARPSVSPFATPMMPLESEEGISYDAIGGITGELLKQNAQILNQISANLASFQIQENFNLLRQTRDNIRKIMNQMNDVPELMKQMPPLPVKLNDDLADTILLPPNLPRP</sequence>
<name>A0ACC4BX17_POPAL</name>
<organism evidence="1 2">
    <name type="scientific">Populus alba</name>
    <name type="common">White poplar</name>
    <dbReference type="NCBI Taxonomy" id="43335"/>
    <lineage>
        <taxon>Eukaryota</taxon>
        <taxon>Viridiplantae</taxon>
        <taxon>Streptophyta</taxon>
        <taxon>Embryophyta</taxon>
        <taxon>Tracheophyta</taxon>
        <taxon>Spermatophyta</taxon>
        <taxon>Magnoliopsida</taxon>
        <taxon>eudicotyledons</taxon>
        <taxon>Gunneridae</taxon>
        <taxon>Pentapetalae</taxon>
        <taxon>rosids</taxon>
        <taxon>fabids</taxon>
        <taxon>Malpighiales</taxon>
        <taxon>Salicaceae</taxon>
        <taxon>Saliceae</taxon>
        <taxon>Populus</taxon>
    </lineage>
</organism>
<proteinExistence type="predicted"/>
<protein>
    <submittedName>
        <fullName evidence="1">Uncharacterized protein</fullName>
    </submittedName>
</protein>
<comment type="caution">
    <text evidence="1">The sequence shown here is derived from an EMBL/GenBank/DDBJ whole genome shotgun (WGS) entry which is preliminary data.</text>
</comment>
<gene>
    <name evidence="1" type="ORF">D5086_014274</name>
</gene>
<dbReference type="Proteomes" id="UP000309997">
    <property type="component" value="Unassembled WGS sequence"/>
</dbReference>
<dbReference type="EMBL" id="RCHU02000007">
    <property type="protein sequence ID" value="KAL3583213.1"/>
    <property type="molecule type" value="Genomic_DNA"/>
</dbReference>
<evidence type="ECO:0000313" key="2">
    <source>
        <dbReference type="Proteomes" id="UP000309997"/>
    </source>
</evidence>
<evidence type="ECO:0000313" key="1">
    <source>
        <dbReference type="EMBL" id="KAL3583213.1"/>
    </source>
</evidence>
<reference evidence="1 2" key="1">
    <citation type="journal article" date="2024" name="Plant Biotechnol. J.">
        <title>Genome and CRISPR/Cas9 system of a widespread forest tree (Populus alba) in the world.</title>
        <authorList>
            <person name="Liu Y.J."/>
            <person name="Jiang P.F."/>
            <person name="Han X.M."/>
            <person name="Li X.Y."/>
            <person name="Wang H.M."/>
            <person name="Wang Y.J."/>
            <person name="Wang X.X."/>
            <person name="Zeng Q.Y."/>
        </authorList>
    </citation>
    <scope>NUCLEOTIDE SEQUENCE [LARGE SCALE GENOMIC DNA]</scope>
    <source>
        <strain evidence="2">cv. PAL-ZL1</strain>
    </source>
</reference>
<keyword evidence="2" id="KW-1185">Reference proteome</keyword>
<accession>A0ACC4BX17</accession>